<name>A0A9K3H2Q3_HELAN</name>
<dbReference type="Proteomes" id="UP000215914">
    <property type="component" value="Unassembled WGS sequence"/>
</dbReference>
<accession>A0A9K3H2Q3</accession>
<reference evidence="1" key="2">
    <citation type="submission" date="2020-06" db="EMBL/GenBank/DDBJ databases">
        <title>Helianthus annuus Genome sequencing and assembly Release 2.</title>
        <authorList>
            <person name="Gouzy J."/>
            <person name="Langlade N."/>
            <person name="Munos S."/>
        </authorList>
    </citation>
    <scope>NUCLEOTIDE SEQUENCE</scope>
    <source>
        <tissue evidence="1">Leaves</tissue>
    </source>
</reference>
<gene>
    <name evidence="1" type="ORF">HanXRQr2_Chr15g0685981</name>
</gene>
<evidence type="ECO:0000313" key="2">
    <source>
        <dbReference type="Proteomes" id="UP000215914"/>
    </source>
</evidence>
<comment type="caution">
    <text evidence="1">The sequence shown here is derived from an EMBL/GenBank/DDBJ whole genome shotgun (WGS) entry which is preliminary data.</text>
</comment>
<sequence length="80" mass="8728">MKALAKASSSIGVHLIAFGFDAVGFRAQSPHRLRVRIERGVWGSVGVERGVWGSVEVERVGSSKHPASSFVEELDFGRFE</sequence>
<reference evidence="1" key="1">
    <citation type="journal article" date="2017" name="Nature">
        <title>The sunflower genome provides insights into oil metabolism, flowering and Asterid evolution.</title>
        <authorList>
            <person name="Badouin H."/>
            <person name="Gouzy J."/>
            <person name="Grassa C.J."/>
            <person name="Murat F."/>
            <person name="Staton S.E."/>
            <person name="Cottret L."/>
            <person name="Lelandais-Briere C."/>
            <person name="Owens G.L."/>
            <person name="Carrere S."/>
            <person name="Mayjonade B."/>
            <person name="Legrand L."/>
            <person name="Gill N."/>
            <person name="Kane N.C."/>
            <person name="Bowers J.E."/>
            <person name="Hubner S."/>
            <person name="Bellec A."/>
            <person name="Berard A."/>
            <person name="Berges H."/>
            <person name="Blanchet N."/>
            <person name="Boniface M.C."/>
            <person name="Brunel D."/>
            <person name="Catrice O."/>
            <person name="Chaidir N."/>
            <person name="Claudel C."/>
            <person name="Donnadieu C."/>
            <person name="Faraut T."/>
            <person name="Fievet G."/>
            <person name="Helmstetter N."/>
            <person name="King M."/>
            <person name="Knapp S.J."/>
            <person name="Lai Z."/>
            <person name="Le Paslier M.C."/>
            <person name="Lippi Y."/>
            <person name="Lorenzon L."/>
            <person name="Mandel J.R."/>
            <person name="Marage G."/>
            <person name="Marchand G."/>
            <person name="Marquand E."/>
            <person name="Bret-Mestries E."/>
            <person name="Morien E."/>
            <person name="Nambeesan S."/>
            <person name="Nguyen T."/>
            <person name="Pegot-Espagnet P."/>
            <person name="Pouilly N."/>
            <person name="Raftis F."/>
            <person name="Sallet E."/>
            <person name="Schiex T."/>
            <person name="Thomas J."/>
            <person name="Vandecasteele C."/>
            <person name="Vares D."/>
            <person name="Vear F."/>
            <person name="Vautrin S."/>
            <person name="Crespi M."/>
            <person name="Mangin B."/>
            <person name="Burke J.M."/>
            <person name="Salse J."/>
            <person name="Munos S."/>
            <person name="Vincourt P."/>
            <person name="Rieseberg L.H."/>
            <person name="Langlade N.B."/>
        </authorList>
    </citation>
    <scope>NUCLEOTIDE SEQUENCE</scope>
    <source>
        <tissue evidence="1">Leaves</tissue>
    </source>
</reference>
<keyword evidence="2" id="KW-1185">Reference proteome</keyword>
<proteinExistence type="predicted"/>
<protein>
    <submittedName>
        <fullName evidence="1">Uncharacterized protein</fullName>
    </submittedName>
</protein>
<dbReference type="AlphaFoldDB" id="A0A9K3H2Q3"/>
<evidence type="ECO:0000313" key="1">
    <source>
        <dbReference type="EMBL" id="KAF5763918.1"/>
    </source>
</evidence>
<organism evidence="1 2">
    <name type="scientific">Helianthus annuus</name>
    <name type="common">Common sunflower</name>
    <dbReference type="NCBI Taxonomy" id="4232"/>
    <lineage>
        <taxon>Eukaryota</taxon>
        <taxon>Viridiplantae</taxon>
        <taxon>Streptophyta</taxon>
        <taxon>Embryophyta</taxon>
        <taxon>Tracheophyta</taxon>
        <taxon>Spermatophyta</taxon>
        <taxon>Magnoliopsida</taxon>
        <taxon>eudicotyledons</taxon>
        <taxon>Gunneridae</taxon>
        <taxon>Pentapetalae</taxon>
        <taxon>asterids</taxon>
        <taxon>campanulids</taxon>
        <taxon>Asterales</taxon>
        <taxon>Asteraceae</taxon>
        <taxon>Asteroideae</taxon>
        <taxon>Heliantheae alliance</taxon>
        <taxon>Heliantheae</taxon>
        <taxon>Helianthus</taxon>
    </lineage>
</organism>
<dbReference type="Gramene" id="mRNA:HanXRQr2_Chr15g0685981">
    <property type="protein sequence ID" value="mRNA:HanXRQr2_Chr15g0685981"/>
    <property type="gene ID" value="HanXRQr2_Chr15g0685981"/>
</dbReference>
<dbReference type="EMBL" id="MNCJ02000330">
    <property type="protein sequence ID" value="KAF5763918.1"/>
    <property type="molecule type" value="Genomic_DNA"/>
</dbReference>